<name>A0ABV2W852_9ACTN</name>
<dbReference type="InterPro" id="IPR000073">
    <property type="entry name" value="AB_hydrolase_1"/>
</dbReference>
<gene>
    <name evidence="2" type="ORF">ABZ508_20305</name>
</gene>
<feature type="domain" description="AB hydrolase-1" evidence="1">
    <location>
        <begin position="29"/>
        <end position="276"/>
    </location>
</feature>
<comment type="caution">
    <text evidence="2">The sequence shown here is derived from an EMBL/GenBank/DDBJ whole genome shotgun (WGS) entry which is preliminary data.</text>
</comment>
<dbReference type="RefSeq" id="WP_359657701.1">
    <property type="nucleotide sequence ID" value="NZ_JBEXZO010000005.1"/>
</dbReference>
<dbReference type="EMBL" id="JBEXZR010000018">
    <property type="protein sequence ID" value="MEU0709702.1"/>
    <property type="molecule type" value="Genomic_DNA"/>
</dbReference>
<dbReference type="PANTHER" id="PTHR43433:SF5">
    <property type="entry name" value="AB HYDROLASE-1 DOMAIN-CONTAINING PROTEIN"/>
    <property type="match status" value="1"/>
</dbReference>
<protein>
    <submittedName>
        <fullName evidence="2">Alpha/beta hydrolase</fullName>
    </submittedName>
</protein>
<dbReference type="GO" id="GO:0016787">
    <property type="term" value="F:hydrolase activity"/>
    <property type="evidence" value="ECO:0007669"/>
    <property type="project" value="UniProtKB-KW"/>
</dbReference>
<keyword evidence="3" id="KW-1185">Reference proteome</keyword>
<dbReference type="SUPFAM" id="SSF53474">
    <property type="entry name" value="alpha/beta-Hydrolases"/>
    <property type="match status" value="1"/>
</dbReference>
<evidence type="ECO:0000313" key="2">
    <source>
        <dbReference type="EMBL" id="MEU0709702.1"/>
    </source>
</evidence>
<dbReference type="Proteomes" id="UP001550378">
    <property type="component" value="Unassembled WGS sequence"/>
</dbReference>
<dbReference type="PANTHER" id="PTHR43433">
    <property type="entry name" value="HYDROLASE, ALPHA/BETA FOLD FAMILY PROTEIN"/>
    <property type="match status" value="1"/>
</dbReference>
<sequence>MPRPHVQYVETAAPGVRLWTERRGDPDRPALLLIMGAQASGLGWPEELCDALAARHHVIRYDHRDTGRSTPAYEKEPYRLTDLAGDVTAVLDGLGAGRAHLVGMSLGGTLAQLVLCDRPDRVLTATLFGTRALSTAPLVHADGTRTAAADLPGVDPRILAEWARPVVDHGVEAELDRRVRHWRLLAGEDVPFDPEYFRDLERRVVAHTGRYVPSGAHARADQSGMDRTDALAATRVPVLVVDAPADPVAPPPHPRHLAQVTGGGAALVTVPGMGHALPRPVLAPLARAILGHTAGP</sequence>
<evidence type="ECO:0000259" key="1">
    <source>
        <dbReference type="Pfam" id="PF00561"/>
    </source>
</evidence>
<dbReference type="Pfam" id="PF00561">
    <property type="entry name" value="Abhydrolase_1"/>
    <property type="match status" value="1"/>
</dbReference>
<dbReference type="InterPro" id="IPR029058">
    <property type="entry name" value="AB_hydrolase_fold"/>
</dbReference>
<evidence type="ECO:0000313" key="3">
    <source>
        <dbReference type="Proteomes" id="UP001550378"/>
    </source>
</evidence>
<keyword evidence="2" id="KW-0378">Hydrolase</keyword>
<organism evidence="2 3">
    <name type="scientific">Streptomyces lavendulocolor</name>
    <dbReference type="NCBI Taxonomy" id="67316"/>
    <lineage>
        <taxon>Bacteria</taxon>
        <taxon>Bacillati</taxon>
        <taxon>Actinomycetota</taxon>
        <taxon>Actinomycetes</taxon>
        <taxon>Kitasatosporales</taxon>
        <taxon>Streptomycetaceae</taxon>
        <taxon>Streptomyces</taxon>
    </lineage>
</organism>
<accession>A0ABV2W852</accession>
<reference evidence="2 3" key="1">
    <citation type="submission" date="2024-06" db="EMBL/GenBank/DDBJ databases">
        <title>The Natural Products Discovery Center: Release of the First 8490 Sequenced Strains for Exploring Actinobacteria Biosynthetic Diversity.</title>
        <authorList>
            <person name="Kalkreuter E."/>
            <person name="Kautsar S.A."/>
            <person name="Yang D."/>
            <person name="Bader C.D."/>
            <person name="Teijaro C.N."/>
            <person name="Fluegel L."/>
            <person name="Davis C.M."/>
            <person name="Simpson J.R."/>
            <person name="Lauterbach L."/>
            <person name="Steele A.D."/>
            <person name="Gui C."/>
            <person name="Meng S."/>
            <person name="Li G."/>
            <person name="Viehrig K."/>
            <person name="Ye F."/>
            <person name="Su P."/>
            <person name="Kiefer A.F."/>
            <person name="Nichols A."/>
            <person name="Cepeda A.J."/>
            <person name="Yan W."/>
            <person name="Fan B."/>
            <person name="Jiang Y."/>
            <person name="Adhikari A."/>
            <person name="Zheng C.-J."/>
            <person name="Schuster L."/>
            <person name="Cowan T.M."/>
            <person name="Smanski M.J."/>
            <person name="Chevrette M.G."/>
            <person name="De Carvalho L.P.S."/>
            <person name="Shen B."/>
        </authorList>
    </citation>
    <scope>NUCLEOTIDE SEQUENCE [LARGE SCALE GENOMIC DNA]</scope>
    <source>
        <strain evidence="2 3">NPDC006337</strain>
    </source>
</reference>
<dbReference type="InterPro" id="IPR050471">
    <property type="entry name" value="AB_hydrolase"/>
</dbReference>
<dbReference type="Gene3D" id="3.40.50.1820">
    <property type="entry name" value="alpha/beta hydrolase"/>
    <property type="match status" value="1"/>
</dbReference>
<proteinExistence type="predicted"/>